<proteinExistence type="predicted"/>
<organism evidence="2 3">
    <name type="scientific">Orchesella dallaii</name>
    <dbReference type="NCBI Taxonomy" id="48710"/>
    <lineage>
        <taxon>Eukaryota</taxon>
        <taxon>Metazoa</taxon>
        <taxon>Ecdysozoa</taxon>
        <taxon>Arthropoda</taxon>
        <taxon>Hexapoda</taxon>
        <taxon>Collembola</taxon>
        <taxon>Entomobryomorpha</taxon>
        <taxon>Entomobryoidea</taxon>
        <taxon>Orchesellidae</taxon>
        <taxon>Orchesellinae</taxon>
        <taxon>Orchesella</taxon>
    </lineage>
</organism>
<gene>
    <name evidence="2" type="ORF">ODALV1_LOCUS26789</name>
</gene>
<feature type="transmembrane region" description="Helical" evidence="1">
    <location>
        <begin position="18"/>
        <end position="40"/>
    </location>
</feature>
<evidence type="ECO:0000256" key="1">
    <source>
        <dbReference type="SAM" id="Phobius"/>
    </source>
</evidence>
<comment type="caution">
    <text evidence="2">The sequence shown here is derived from an EMBL/GenBank/DDBJ whole genome shotgun (WGS) entry which is preliminary data.</text>
</comment>
<keyword evidence="1" id="KW-0812">Transmembrane</keyword>
<dbReference type="Proteomes" id="UP001642540">
    <property type="component" value="Unassembled WGS sequence"/>
</dbReference>
<reference evidence="2 3" key="1">
    <citation type="submission" date="2024-08" db="EMBL/GenBank/DDBJ databases">
        <authorList>
            <person name="Cucini C."/>
            <person name="Frati F."/>
        </authorList>
    </citation>
    <scope>NUCLEOTIDE SEQUENCE [LARGE SCALE GENOMIC DNA]</scope>
</reference>
<dbReference type="PANTHER" id="PTHR37159:SF1">
    <property type="entry name" value="GH11867P"/>
    <property type="match status" value="1"/>
</dbReference>
<protein>
    <recommendedName>
        <fullName evidence="4">ER-bound oxygenase mpaB/mpaB'/Rubber oxygenase catalytic domain-containing protein</fullName>
    </recommendedName>
</protein>
<evidence type="ECO:0008006" key="4">
    <source>
        <dbReference type="Google" id="ProtNLM"/>
    </source>
</evidence>
<name>A0ABP1RVV2_9HEXA</name>
<dbReference type="PANTHER" id="PTHR37159">
    <property type="entry name" value="GH11867P"/>
    <property type="match status" value="1"/>
</dbReference>
<evidence type="ECO:0000313" key="2">
    <source>
        <dbReference type="EMBL" id="CAL8137149.1"/>
    </source>
</evidence>
<keyword evidence="3" id="KW-1185">Reference proteome</keyword>
<sequence length="458" mass="52778">MWINGGQLQSPHLNFDWIITRFLILNVFAIILFLHPVSFAEDNGGASRSSSLEAQGQCNSEQNSSNYTHTNLSAQCLIIARKVAGTQSLKDNDLIPPWANLTLFEVGQKFATRNIGYLGVSHFFALIFENFIPDIKDVLITTGSSSTRERAVKRYTATATQILLWYRNSLTNSKERTVLLESLRNVRRLHLDGAFKAQIRLKNGKYMESKRKEILQQIRYQNPPSVVFDERFWTALEKDILSSNVPKDRRKFPDWSNSTGTPISQFAQSLTQFSFAGIPVLFHRELGMSHVSLAELEGYIHMWAVLGHALGIKDEYNICMKSDFRESIKHFQNILNTYFIPAMFQIDWRVRVQLGSYLDALQQMDQVITPRLIMYRFMRDIPKIRLANIFQQLTAIERMYIALVDSLMSNNLDANRFLINQGGMFFLDVNGYHHFGSHYSSDERKSRGAFYTRENLVI</sequence>
<dbReference type="EMBL" id="CAXLJM020000114">
    <property type="protein sequence ID" value="CAL8137149.1"/>
    <property type="molecule type" value="Genomic_DNA"/>
</dbReference>
<accession>A0ABP1RVV2</accession>
<keyword evidence="1" id="KW-0472">Membrane</keyword>
<evidence type="ECO:0000313" key="3">
    <source>
        <dbReference type="Proteomes" id="UP001642540"/>
    </source>
</evidence>
<keyword evidence="1" id="KW-1133">Transmembrane helix</keyword>